<feature type="region of interest" description="Disordered" evidence="1">
    <location>
        <begin position="98"/>
        <end position="125"/>
    </location>
</feature>
<evidence type="ECO:0000313" key="2">
    <source>
        <dbReference type="EMBL" id="MBP2356888.1"/>
    </source>
</evidence>
<evidence type="ECO:0000313" key="3">
    <source>
        <dbReference type="Proteomes" id="UP000755585"/>
    </source>
</evidence>
<reference evidence="2 3" key="1">
    <citation type="submission" date="2021-03" db="EMBL/GenBank/DDBJ databases">
        <title>Sequencing the genomes of 1000 actinobacteria strains.</title>
        <authorList>
            <person name="Klenk H.-P."/>
        </authorList>
    </citation>
    <scope>NUCLEOTIDE SEQUENCE [LARGE SCALE GENOMIC DNA]</scope>
    <source>
        <strain evidence="2 3">DSM 18824</strain>
    </source>
</reference>
<dbReference type="EMBL" id="JAGINT010000002">
    <property type="protein sequence ID" value="MBP2356888.1"/>
    <property type="molecule type" value="Genomic_DNA"/>
</dbReference>
<gene>
    <name evidence="2" type="ORF">JOF29_007998</name>
</gene>
<name>A0ABS4UZ67_9ACTN</name>
<dbReference type="RefSeq" id="WP_209699333.1">
    <property type="nucleotide sequence ID" value="NZ_BAAAVU010000004.1"/>
</dbReference>
<keyword evidence="3" id="KW-1185">Reference proteome</keyword>
<proteinExistence type="predicted"/>
<sequence>MEALYDLPNGDRVRVIDTTTAAQSLGRVLELFRSGDADPVFFGDNPRPEGVVISFEQWAEYETLKEDADDDRRREELVRQRIANDDPSQWETYEQMMERYGLDPDSAELKPKEGGTGDSDRDGTA</sequence>
<evidence type="ECO:0000256" key="1">
    <source>
        <dbReference type="SAM" id="MobiDB-lite"/>
    </source>
</evidence>
<accession>A0ABS4UZ67</accession>
<comment type="caution">
    <text evidence="2">The sequence shown here is derived from an EMBL/GenBank/DDBJ whole genome shotgun (WGS) entry which is preliminary data.</text>
</comment>
<dbReference type="Proteomes" id="UP000755585">
    <property type="component" value="Unassembled WGS sequence"/>
</dbReference>
<protein>
    <submittedName>
        <fullName evidence="2">Uncharacterized protein</fullName>
    </submittedName>
</protein>
<organism evidence="2 3">
    <name type="scientific">Kribbella aluminosa</name>
    <dbReference type="NCBI Taxonomy" id="416017"/>
    <lineage>
        <taxon>Bacteria</taxon>
        <taxon>Bacillati</taxon>
        <taxon>Actinomycetota</taxon>
        <taxon>Actinomycetes</taxon>
        <taxon>Propionibacteriales</taxon>
        <taxon>Kribbellaceae</taxon>
        <taxon>Kribbella</taxon>
    </lineage>
</organism>